<evidence type="ECO:0000256" key="9">
    <source>
        <dbReference type="ARBA" id="ARBA00049057"/>
    </source>
</evidence>
<dbReference type="SUPFAM" id="SSF56042">
    <property type="entry name" value="PurM C-terminal domain-like"/>
    <property type="match status" value="1"/>
</dbReference>
<dbReference type="Pfam" id="PF02769">
    <property type="entry name" value="AIRS_C"/>
    <property type="match status" value="1"/>
</dbReference>
<dbReference type="HAMAP" id="MF_00741">
    <property type="entry name" value="AIRS"/>
    <property type="match status" value="1"/>
</dbReference>
<dbReference type="Pfam" id="PF00586">
    <property type="entry name" value="AIRS"/>
    <property type="match status" value="1"/>
</dbReference>
<dbReference type="GO" id="GO:0005524">
    <property type="term" value="F:ATP binding"/>
    <property type="evidence" value="ECO:0007669"/>
    <property type="project" value="UniProtKB-KW"/>
</dbReference>
<dbReference type="Gene3D" id="3.30.1330.10">
    <property type="entry name" value="PurM-like, N-terminal domain"/>
    <property type="match status" value="1"/>
</dbReference>
<evidence type="ECO:0000256" key="7">
    <source>
        <dbReference type="ARBA" id="ARBA00031908"/>
    </source>
</evidence>
<dbReference type="GO" id="GO:0046084">
    <property type="term" value="P:adenine biosynthetic process"/>
    <property type="evidence" value="ECO:0007669"/>
    <property type="project" value="TreeGrafter"/>
</dbReference>
<dbReference type="AlphaFoldDB" id="A0AAV1E7K8"/>
<evidence type="ECO:0000256" key="3">
    <source>
        <dbReference type="ARBA" id="ARBA00013047"/>
    </source>
</evidence>
<dbReference type="SUPFAM" id="SSF55326">
    <property type="entry name" value="PurM N-terminal domain-like"/>
    <property type="match status" value="1"/>
</dbReference>
<evidence type="ECO:0000256" key="2">
    <source>
        <dbReference type="ARBA" id="ARBA00010280"/>
    </source>
</evidence>
<evidence type="ECO:0000313" key="13">
    <source>
        <dbReference type="Proteomes" id="UP001161247"/>
    </source>
</evidence>
<dbReference type="PANTHER" id="PTHR10520">
    <property type="entry name" value="TRIFUNCTIONAL PURINE BIOSYNTHETIC PROTEIN ADENOSINE-3-RELATED"/>
    <property type="match status" value="1"/>
</dbReference>
<dbReference type="FunFam" id="3.90.650.10:FF:000001">
    <property type="entry name" value="Phosphoribosylformylglycinamidine cyclo-ligase"/>
    <property type="match status" value="1"/>
</dbReference>
<dbReference type="Gene3D" id="3.90.650.10">
    <property type="entry name" value="PurM-like C-terminal domain"/>
    <property type="match status" value="1"/>
</dbReference>
<dbReference type="InterPro" id="IPR036921">
    <property type="entry name" value="PurM-like_N_sf"/>
</dbReference>
<evidence type="ECO:0000313" key="12">
    <source>
        <dbReference type="EMBL" id="CAI9115663.1"/>
    </source>
</evidence>
<organism evidence="12 13">
    <name type="scientific">Oldenlandia corymbosa var. corymbosa</name>
    <dbReference type="NCBI Taxonomy" id="529605"/>
    <lineage>
        <taxon>Eukaryota</taxon>
        <taxon>Viridiplantae</taxon>
        <taxon>Streptophyta</taxon>
        <taxon>Embryophyta</taxon>
        <taxon>Tracheophyta</taxon>
        <taxon>Spermatophyta</taxon>
        <taxon>Magnoliopsida</taxon>
        <taxon>eudicotyledons</taxon>
        <taxon>Gunneridae</taxon>
        <taxon>Pentapetalae</taxon>
        <taxon>asterids</taxon>
        <taxon>lamiids</taxon>
        <taxon>Gentianales</taxon>
        <taxon>Rubiaceae</taxon>
        <taxon>Rubioideae</taxon>
        <taxon>Spermacoceae</taxon>
        <taxon>Hedyotis-Oldenlandia complex</taxon>
        <taxon>Oldenlandia</taxon>
    </lineage>
</organism>
<protein>
    <recommendedName>
        <fullName evidence="3">phosphoribosylformylglycinamidine cyclo-ligase</fullName>
        <ecNumber evidence="3">6.3.3.1</ecNumber>
    </recommendedName>
    <alternativeName>
        <fullName evidence="8">AIR synthase</fullName>
    </alternativeName>
    <alternativeName>
        <fullName evidence="7">Phosphoribosyl-aminoimidazole synthetase</fullName>
    </alternativeName>
</protein>
<feature type="domain" description="PurM-like N-terminal" evidence="10">
    <location>
        <begin position="127"/>
        <end position="235"/>
    </location>
</feature>
<dbReference type="PANTHER" id="PTHR10520:SF12">
    <property type="entry name" value="TRIFUNCTIONAL PURINE BIOSYNTHETIC PROTEIN ADENOSINE-3"/>
    <property type="match status" value="1"/>
</dbReference>
<accession>A0AAV1E7K8</accession>
<dbReference type="FunFam" id="3.30.1330.10:FF:000001">
    <property type="entry name" value="Phosphoribosylformylglycinamidine cyclo-ligase"/>
    <property type="match status" value="1"/>
</dbReference>
<evidence type="ECO:0000256" key="5">
    <source>
        <dbReference type="ARBA" id="ARBA00022741"/>
    </source>
</evidence>
<proteinExistence type="inferred from homology"/>
<dbReference type="GO" id="GO:0005829">
    <property type="term" value="C:cytosol"/>
    <property type="evidence" value="ECO:0007669"/>
    <property type="project" value="TreeGrafter"/>
</dbReference>
<keyword evidence="5" id="KW-0547">Nucleotide-binding</keyword>
<evidence type="ECO:0000259" key="10">
    <source>
        <dbReference type="Pfam" id="PF00586"/>
    </source>
</evidence>
<feature type="domain" description="PurM-like C-terminal" evidence="11">
    <location>
        <begin position="248"/>
        <end position="412"/>
    </location>
</feature>
<keyword evidence="4" id="KW-0436">Ligase</keyword>
<name>A0AAV1E7K8_OLDCO</name>
<dbReference type="EMBL" id="OX459125">
    <property type="protein sequence ID" value="CAI9115663.1"/>
    <property type="molecule type" value="Genomic_DNA"/>
</dbReference>
<evidence type="ECO:0000256" key="4">
    <source>
        <dbReference type="ARBA" id="ARBA00022598"/>
    </source>
</evidence>
<reference evidence="12" key="1">
    <citation type="submission" date="2023-03" db="EMBL/GenBank/DDBJ databases">
        <authorList>
            <person name="Julca I."/>
        </authorList>
    </citation>
    <scope>NUCLEOTIDE SEQUENCE</scope>
</reference>
<dbReference type="GO" id="GO:0004637">
    <property type="term" value="F:phosphoribosylamine-glycine ligase activity"/>
    <property type="evidence" value="ECO:0007669"/>
    <property type="project" value="TreeGrafter"/>
</dbReference>
<evidence type="ECO:0000256" key="1">
    <source>
        <dbReference type="ARBA" id="ARBA00004686"/>
    </source>
</evidence>
<dbReference type="Proteomes" id="UP001161247">
    <property type="component" value="Chromosome 8"/>
</dbReference>
<comment type="pathway">
    <text evidence="1">Purine metabolism; IMP biosynthesis via de novo pathway; 5-amino-1-(5-phospho-D-ribosyl)imidazole from N(2)-formyl-N(1)-(5-phospho-D-ribosyl)glycinamide: step 2/2.</text>
</comment>
<dbReference type="InterPro" id="IPR016188">
    <property type="entry name" value="PurM-like_N"/>
</dbReference>
<dbReference type="GO" id="GO:0004641">
    <property type="term" value="F:phosphoribosylformylglycinamidine cyclo-ligase activity"/>
    <property type="evidence" value="ECO:0007669"/>
    <property type="project" value="UniProtKB-EC"/>
</dbReference>
<keyword evidence="13" id="KW-1185">Reference proteome</keyword>
<dbReference type="EC" id="6.3.3.1" evidence="3"/>
<evidence type="ECO:0000259" key="11">
    <source>
        <dbReference type="Pfam" id="PF02769"/>
    </source>
</evidence>
<evidence type="ECO:0000256" key="6">
    <source>
        <dbReference type="ARBA" id="ARBA00022840"/>
    </source>
</evidence>
<comment type="similarity">
    <text evidence="2">Belongs to the AIR synthase family.</text>
</comment>
<gene>
    <name evidence="12" type="ORF">OLC1_LOCUS22139</name>
</gene>
<dbReference type="CDD" id="cd02196">
    <property type="entry name" value="PurM"/>
    <property type="match status" value="1"/>
</dbReference>
<dbReference type="NCBIfam" id="TIGR00878">
    <property type="entry name" value="purM"/>
    <property type="match status" value="1"/>
</dbReference>
<sequence>MSTSIGATVELFQSITTVAAASPRPELLTKNSSVSVIKSSGCLSPKLSVPTGACRKFDCRVGGSGSVPSSSMAARSTRLNATANDDGHEGLTYKGAGVDIDAGTELVRRIAKMAPGIGGFGGLFPLGDSYLVAGTDGVGTKLKLAFETGIHDTIGIDLVAMSVNDIVTSGAKPLFFLDYYATSHLDVDLAEKVIKGIVDGCEQSDCVLLGGETAEMPGFYSPGEYDLSGFAVGIVKKDSVIDGKNIVAGDILIGLPSSGVHSNGFSLVRRVLERSGLSLKDQLPGGSVTLGEALMAPTVIYVKQVLDIIGKGGVKGIAHITGGGFTENIPRVFPKGLGAVIHKDSWVIPPVFKWIQEAGGVDEGEMRRTFNIGIGMVLVVDKEAANRILEDAERTNTTCHLIGEVVSGEGVTFQ</sequence>
<evidence type="ECO:0000256" key="8">
    <source>
        <dbReference type="ARBA" id="ARBA00032931"/>
    </source>
</evidence>
<comment type="catalytic activity">
    <reaction evidence="9">
        <text>2-formamido-N(1)-(5-O-phospho-beta-D-ribosyl)acetamidine + ATP = 5-amino-1-(5-phospho-beta-D-ribosyl)imidazole + ADP + phosphate + H(+)</text>
        <dbReference type="Rhea" id="RHEA:23032"/>
        <dbReference type="ChEBI" id="CHEBI:15378"/>
        <dbReference type="ChEBI" id="CHEBI:30616"/>
        <dbReference type="ChEBI" id="CHEBI:43474"/>
        <dbReference type="ChEBI" id="CHEBI:137981"/>
        <dbReference type="ChEBI" id="CHEBI:147287"/>
        <dbReference type="ChEBI" id="CHEBI:456216"/>
        <dbReference type="EC" id="6.3.3.1"/>
    </reaction>
</comment>
<dbReference type="InterPro" id="IPR036676">
    <property type="entry name" value="PurM-like_C_sf"/>
</dbReference>
<keyword evidence="6" id="KW-0067">ATP-binding</keyword>
<dbReference type="InterPro" id="IPR004733">
    <property type="entry name" value="PurM_cligase"/>
</dbReference>
<dbReference type="GO" id="GO:0006189">
    <property type="term" value="P:'de novo' IMP biosynthetic process"/>
    <property type="evidence" value="ECO:0007669"/>
    <property type="project" value="InterPro"/>
</dbReference>
<dbReference type="InterPro" id="IPR010918">
    <property type="entry name" value="PurM-like_C_dom"/>
</dbReference>